<proteinExistence type="predicted"/>
<accession>A0A6S7G3M1</accession>
<dbReference type="EMBL" id="CACRXK020001025">
    <property type="protein sequence ID" value="CAB3986508.1"/>
    <property type="molecule type" value="Genomic_DNA"/>
</dbReference>
<name>A0A6S7G3M1_PARCT</name>
<comment type="caution">
    <text evidence="1">The sequence shown here is derived from an EMBL/GenBank/DDBJ whole genome shotgun (WGS) entry which is preliminary data.</text>
</comment>
<dbReference type="Proteomes" id="UP001152795">
    <property type="component" value="Unassembled WGS sequence"/>
</dbReference>
<gene>
    <name evidence="1" type="ORF">PACLA_8A040916</name>
</gene>
<evidence type="ECO:0000313" key="2">
    <source>
        <dbReference type="Proteomes" id="UP001152795"/>
    </source>
</evidence>
<reference evidence="1" key="1">
    <citation type="submission" date="2020-04" db="EMBL/GenBank/DDBJ databases">
        <authorList>
            <person name="Alioto T."/>
            <person name="Alioto T."/>
            <person name="Gomez Garrido J."/>
        </authorList>
    </citation>
    <scope>NUCLEOTIDE SEQUENCE</scope>
    <source>
        <strain evidence="1">A484AB</strain>
    </source>
</reference>
<dbReference type="AlphaFoldDB" id="A0A6S7G3M1"/>
<organism evidence="1 2">
    <name type="scientific">Paramuricea clavata</name>
    <name type="common">Red gorgonian</name>
    <name type="synonym">Violescent sea-whip</name>
    <dbReference type="NCBI Taxonomy" id="317549"/>
    <lineage>
        <taxon>Eukaryota</taxon>
        <taxon>Metazoa</taxon>
        <taxon>Cnidaria</taxon>
        <taxon>Anthozoa</taxon>
        <taxon>Octocorallia</taxon>
        <taxon>Malacalcyonacea</taxon>
        <taxon>Plexauridae</taxon>
        <taxon>Paramuricea</taxon>
    </lineage>
</organism>
<keyword evidence="2" id="KW-1185">Reference proteome</keyword>
<evidence type="ECO:0000313" key="1">
    <source>
        <dbReference type="EMBL" id="CAB3986508.1"/>
    </source>
</evidence>
<protein>
    <submittedName>
        <fullName evidence="1">Uncharacterized protein</fullName>
    </submittedName>
</protein>
<sequence length="106" mass="11921">MSISATDGVQMAGFLLHNASWNETKGCLEEIKTSGNQRIPSLLLRPGERGETFSAKTTSKNQPYQFDRPVYVYDNLPGRFEPIIPLSYVTLSSSLPTHVCRQRQVF</sequence>